<dbReference type="EMBL" id="NAAD01000012">
    <property type="protein sequence ID" value="ORJ59312.1"/>
    <property type="molecule type" value="Genomic_DNA"/>
</dbReference>
<dbReference type="InterPro" id="IPR010152">
    <property type="entry name" value="CRISPR-assoc_prot_Cas2_sub"/>
</dbReference>
<organism evidence="1 2">
    <name type="scientific">Geothermobacter hydrogeniphilus</name>
    <dbReference type="NCBI Taxonomy" id="1969733"/>
    <lineage>
        <taxon>Bacteria</taxon>
        <taxon>Pseudomonadati</taxon>
        <taxon>Thermodesulfobacteriota</taxon>
        <taxon>Desulfuromonadia</taxon>
        <taxon>Desulfuromonadales</taxon>
        <taxon>Geothermobacteraceae</taxon>
        <taxon>Geothermobacter</taxon>
    </lineage>
</organism>
<comment type="caution">
    <text evidence="1">The sequence shown here is derived from an EMBL/GenBank/DDBJ whole genome shotgun (WGS) entry which is preliminary data.</text>
</comment>
<name>A0A1X0Y2N5_9BACT</name>
<dbReference type="Pfam" id="PF09707">
    <property type="entry name" value="Cas_Cas2CT1978"/>
    <property type="match status" value="1"/>
</dbReference>
<sequence>MLVIVVENVPPRLRGRLALWLLEVRAGVYVGKVSKRVQEMIWDNVEKGIDEGNAVMAWSSNTESGFDFSTLGVNRRTPKEMEGLKLVSFLPEGGKLDQENVPNF</sequence>
<dbReference type="AlphaFoldDB" id="A0A1X0Y2N5"/>
<reference evidence="1 2" key="1">
    <citation type="submission" date="2017-03" db="EMBL/GenBank/DDBJ databases">
        <title>Genome sequence of Geothermobacter sp. EPR-M, Deep-Sea Iron Reducer.</title>
        <authorList>
            <person name="Tully B."/>
            <person name="Savalia P."/>
            <person name="Abuyen K."/>
            <person name="Baughan C."/>
            <person name="Romero E."/>
            <person name="Ronkowski C."/>
            <person name="Torres B."/>
            <person name="Tremblay J."/>
            <person name="Trujillo A."/>
            <person name="Tyler M."/>
            <person name="Perez-Rodriguez I."/>
            <person name="Amend J."/>
        </authorList>
    </citation>
    <scope>NUCLEOTIDE SEQUENCE [LARGE SCALE GENOMIC DNA]</scope>
    <source>
        <strain evidence="1 2">EPR-M</strain>
    </source>
</reference>
<dbReference type="OrthoDB" id="8527479at2"/>
<dbReference type="Proteomes" id="UP000193136">
    <property type="component" value="Unassembled WGS sequence"/>
</dbReference>
<keyword evidence="2" id="KW-1185">Reference proteome</keyword>
<evidence type="ECO:0000313" key="1">
    <source>
        <dbReference type="EMBL" id="ORJ59312.1"/>
    </source>
</evidence>
<protein>
    <submittedName>
        <fullName evidence="1">Type I-E CRISPR-associated endoribonuclease Cas2</fullName>
    </submittedName>
</protein>
<accession>A0A1X0Y2N5</accession>
<dbReference type="Gene3D" id="3.30.70.240">
    <property type="match status" value="1"/>
</dbReference>
<dbReference type="RefSeq" id="WP_085010742.1">
    <property type="nucleotide sequence ID" value="NZ_NAAD01000012.1"/>
</dbReference>
<proteinExistence type="predicted"/>
<dbReference type="STRING" id="1969733.B5V00_10490"/>
<evidence type="ECO:0000313" key="2">
    <source>
        <dbReference type="Proteomes" id="UP000193136"/>
    </source>
</evidence>
<gene>
    <name evidence="1" type="ORF">B5V00_10490</name>
</gene>
<dbReference type="NCBIfam" id="TIGR01873">
    <property type="entry name" value="cas_CT1978"/>
    <property type="match status" value="1"/>
</dbReference>